<comment type="caution">
    <text evidence="1">The sequence shown here is derived from an EMBL/GenBank/DDBJ whole genome shotgun (WGS) entry which is preliminary data.</text>
</comment>
<protein>
    <submittedName>
        <fullName evidence="1">Uncharacterized protein</fullName>
    </submittedName>
</protein>
<dbReference type="RefSeq" id="WP_189018956.1">
    <property type="nucleotide sequence ID" value="NZ_BMHE01000050.1"/>
</dbReference>
<sequence length="56" mass="6517">MDNAQAQAYATLALRDLGFDRETIIKVRSKMYHLFDMKSESEAEETASQYLREDTQ</sequence>
<gene>
    <name evidence="1" type="ORF">GCM10008018_60490</name>
</gene>
<keyword evidence="2" id="KW-1185">Reference proteome</keyword>
<organism evidence="1 2">
    <name type="scientific">Paenibacillus marchantiophytorum</name>
    <dbReference type="NCBI Taxonomy" id="1619310"/>
    <lineage>
        <taxon>Bacteria</taxon>
        <taxon>Bacillati</taxon>
        <taxon>Bacillota</taxon>
        <taxon>Bacilli</taxon>
        <taxon>Bacillales</taxon>
        <taxon>Paenibacillaceae</taxon>
        <taxon>Paenibacillus</taxon>
    </lineage>
</organism>
<dbReference type="Proteomes" id="UP000615455">
    <property type="component" value="Unassembled WGS sequence"/>
</dbReference>
<reference evidence="2" key="1">
    <citation type="journal article" date="2019" name="Int. J. Syst. Evol. Microbiol.">
        <title>The Global Catalogue of Microorganisms (GCM) 10K type strain sequencing project: providing services to taxonomists for standard genome sequencing and annotation.</title>
        <authorList>
            <consortium name="The Broad Institute Genomics Platform"/>
            <consortium name="The Broad Institute Genome Sequencing Center for Infectious Disease"/>
            <person name="Wu L."/>
            <person name="Ma J."/>
        </authorList>
    </citation>
    <scope>NUCLEOTIDE SEQUENCE [LARGE SCALE GENOMIC DNA]</scope>
    <source>
        <strain evidence="2">CGMCC 1.15043</strain>
    </source>
</reference>
<dbReference type="EMBL" id="BMHE01000050">
    <property type="protein sequence ID" value="GGA06526.1"/>
    <property type="molecule type" value="Genomic_DNA"/>
</dbReference>
<evidence type="ECO:0000313" key="2">
    <source>
        <dbReference type="Proteomes" id="UP000615455"/>
    </source>
</evidence>
<accession>A0ABQ1FD18</accession>
<evidence type="ECO:0000313" key="1">
    <source>
        <dbReference type="EMBL" id="GGA06526.1"/>
    </source>
</evidence>
<proteinExistence type="predicted"/>
<name>A0ABQ1FD18_9BACL</name>